<dbReference type="EMBL" id="JANIIK010000043">
    <property type="protein sequence ID" value="KAJ3604839.1"/>
    <property type="molecule type" value="Genomic_DNA"/>
</dbReference>
<protein>
    <recommendedName>
        <fullName evidence="2">C2 domain-containing protein</fullName>
    </recommendedName>
</protein>
<feature type="region of interest" description="Disordered" evidence="1">
    <location>
        <begin position="112"/>
        <end position="140"/>
    </location>
</feature>
<dbReference type="Gene3D" id="2.60.40.150">
    <property type="entry name" value="C2 domain"/>
    <property type="match status" value="1"/>
</dbReference>
<feature type="non-terminal residue" evidence="3">
    <location>
        <position position="140"/>
    </location>
</feature>
<gene>
    <name evidence="3" type="ORF">NHX12_026891</name>
</gene>
<evidence type="ECO:0000313" key="4">
    <source>
        <dbReference type="Proteomes" id="UP001148018"/>
    </source>
</evidence>
<evidence type="ECO:0000313" key="3">
    <source>
        <dbReference type="EMBL" id="KAJ3604839.1"/>
    </source>
</evidence>
<dbReference type="PANTHER" id="PTHR46848:SF1">
    <property type="entry name" value="REGULATOR OF G-PROTEIN SIGNALING 3"/>
    <property type="match status" value="1"/>
</dbReference>
<dbReference type="PROSITE" id="PS50004">
    <property type="entry name" value="C2"/>
    <property type="match status" value="1"/>
</dbReference>
<dbReference type="GO" id="GO:0005886">
    <property type="term" value="C:plasma membrane"/>
    <property type="evidence" value="ECO:0007669"/>
    <property type="project" value="TreeGrafter"/>
</dbReference>
<reference evidence="3" key="1">
    <citation type="submission" date="2022-07" db="EMBL/GenBank/DDBJ databases">
        <title>Chromosome-level genome of Muraenolepis orangiensis.</title>
        <authorList>
            <person name="Kim J."/>
        </authorList>
    </citation>
    <scope>NUCLEOTIDE SEQUENCE</scope>
    <source>
        <strain evidence="3">KU_S4_2022</strain>
        <tissue evidence="3">Muscle</tissue>
    </source>
</reference>
<proteinExistence type="predicted"/>
<sequence length="140" mass="15905">MLNLTVIPRPGPRLQVGLVPDSEPGNRVKTDLVPSCNNPIFLQTFSFVVGVEELHKRLLVTMWDSDVHTRTSQLLGCMSFAVRSLMVQDKEVRGWYFLLGEELGRSKHLVVPPHPTHGHHHPPHPTHSHPPHHDHHVSWT</sequence>
<dbReference type="GO" id="GO:0005634">
    <property type="term" value="C:nucleus"/>
    <property type="evidence" value="ECO:0007669"/>
    <property type="project" value="TreeGrafter"/>
</dbReference>
<evidence type="ECO:0000256" key="1">
    <source>
        <dbReference type="SAM" id="MobiDB-lite"/>
    </source>
</evidence>
<dbReference type="InterPro" id="IPR000008">
    <property type="entry name" value="C2_dom"/>
</dbReference>
<feature type="domain" description="C2" evidence="2">
    <location>
        <begin position="1"/>
        <end position="96"/>
    </location>
</feature>
<accession>A0A9Q0INA8</accession>
<comment type="caution">
    <text evidence="3">The sequence shown here is derived from an EMBL/GenBank/DDBJ whole genome shotgun (WGS) entry which is preliminary data.</text>
</comment>
<dbReference type="SUPFAM" id="SSF49562">
    <property type="entry name" value="C2 domain (Calcium/lipid-binding domain, CaLB)"/>
    <property type="match status" value="1"/>
</dbReference>
<dbReference type="Proteomes" id="UP001148018">
    <property type="component" value="Unassembled WGS sequence"/>
</dbReference>
<organism evidence="3 4">
    <name type="scientific">Muraenolepis orangiensis</name>
    <name type="common">Patagonian moray cod</name>
    <dbReference type="NCBI Taxonomy" id="630683"/>
    <lineage>
        <taxon>Eukaryota</taxon>
        <taxon>Metazoa</taxon>
        <taxon>Chordata</taxon>
        <taxon>Craniata</taxon>
        <taxon>Vertebrata</taxon>
        <taxon>Euteleostomi</taxon>
        <taxon>Actinopterygii</taxon>
        <taxon>Neopterygii</taxon>
        <taxon>Teleostei</taxon>
        <taxon>Neoteleostei</taxon>
        <taxon>Acanthomorphata</taxon>
        <taxon>Zeiogadaria</taxon>
        <taxon>Gadariae</taxon>
        <taxon>Gadiformes</taxon>
        <taxon>Muraenolepidoidei</taxon>
        <taxon>Muraenolepididae</taxon>
        <taxon>Muraenolepis</taxon>
    </lineage>
</organism>
<dbReference type="AlphaFoldDB" id="A0A9Q0INA8"/>
<feature type="compositionally biased region" description="Basic residues" evidence="1">
    <location>
        <begin position="116"/>
        <end position="140"/>
    </location>
</feature>
<dbReference type="PANTHER" id="PTHR46848">
    <property type="entry name" value="REGULATOR OF G-PROTEIN SIGNALING 3"/>
    <property type="match status" value="1"/>
</dbReference>
<dbReference type="Pfam" id="PF00168">
    <property type="entry name" value="C2"/>
    <property type="match status" value="1"/>
</dbReference>
<name>A0A9Q0INA8_9TELE</name>
<dbReference type="OrthoDB" id="196547at2759"/>
<dbReference type="InterPro" id="IPR035892">
    <property type="entry name" value="C2_domain_sf"/>
</dbReference>
<keyword evidence="4" id="KW-1185">Reference proteome</keyword>
<evidence type="ECO:0000259" key="2">
    <source>
        <dbReference type="PROSITE" id="PS50004"/>
    </source>
</evidence>